<dbReference type="OMA" id="IWTILGQ"/>
<dbReference type="AlphaFoldDB" id="A0A8C3I3I6"/>
<proteinExistence type="predicted"/>
<accession>A0A8C3I3I6</accession>
<reference evidence="1" key="2">
    <citation type="submission" date="2025-09" db="UniProtKB">
        <authorList>
            <consortium name="Ensembl"/>
        </authorList>
    </citation>
    <scope>IDENTIFICATION</scope>
</reference>
<evidence type="ECO:0000313" key="2">
    <source>
        <dbReference type="Proteomes" id="UP000694380"/>
    </source>
</evidence>
<evidence type="ECO:0000313" key="1">
    <source>
        <dbReference type="Ensembl" id="ENSCPBP00000027844.1"/>
    </source>
</evidence>
<dbReference type="Proteomes" id="UP000694380">
    <property type="component" value="Unplaced"/>
</dbReference>
<dbReference type="Ensembl" id="ENSCPBT00000032766.1">
    <property type="protein sequence ID" value="ENSCPBP00000027844.1"/>
    <property type="gene ID" value="ENSCPBG00000019668.1"/>
</dbReference>
<name>A0A8C3I3I6_CHRPI</name>
<protein>
    <submittedName>
        <fullName evidence="1">Uncharacterized protein</fullName>
    </submittedName>
</protein>
<keyword evidence="2" id="KW-1185">Reference proteome</keyword>
<organism evidence="1 2">
    <name type="scientific">Chrysemys picta bellii</name>
    <name type="common">Western painted turtle</name>
    <name type="synonym">Emys bellii</name>
    <dbReference type="NCBI Taxonomy" id="8478"/>
    <lineage>
        <taxon>Eukaryota</taxon>
        <taxon>Metazoa</taxon>
        <taxon>Chordata</taxon>
        <taxon>Craniata</taxon>
        <taxon>Vertebrata</taxon>
        <taxon>Euteleostomi</taxon>
        <taxon>Archelosauria</taxon>
        <taxon>Testudinata</taxon>
        <taxon>Testudines</taxon>
        <taxon>Cryptodira</taxon>
        <taxon>Durocryptodira</taxon>
        <taxon>Testudinoidea</taxon>
        <taxon>Emydidae</taxon>
        <taxon>Chrysemys</taxon>
    </lineage>
</organism>
<sequence>MGTPDSSAADRSYIRTVLSHQTLQELDSSTLALPSEARLKLLGNRNGTEKSLRIQHLPVDFPDGPRAKGR</sequence>
<reference evidence="1" key="1">
    <citation type="submission" date="2025-08" db="UniProtKB">
        <authorList>
            <consortium name="Ensembl"/>
        </authorList>
    </citation>
    <scope>IDENTIFICATION</scope>
</reference>